<dbReference type="GO" id="GO:0005840">
    <property type="term" value="C:ribosome"/>
    <property type="evidence" value="ECO:0007669"/>
    <property type="project" value="TreeGrafter"/>
</dbReference>
<name>A0A316G377_9GAMM</name>
<dbReference type="Gene3D" id="3.40.50.300">
    <property type="entry name" value="P-loop containing nucleotide triphosphate hydrolases"/>
    <property type="match status" value="2"/>
</dbReference>
<keyword evidence="6 10" id="KW-0067">ATP-binding</keyword>
<reference evidence="16 17" key="1">
    <citation type="submission" date="2018-05" db="EMBL/GenBank/DDBJ databases">
        <title>Genomic Encyclopedia of Type Strains, Phase IV (KMG-IV): sequencing the most valuable type-strain genomes for metagenomic binning, comparative biology and taxonomic classification.</title>
        <authorList>
            <person name="Goeker M."/>
        </authorList>
    </citation>
    <scope>NUCLEOTIDE SEQUENCE [LARGE SCALE GENOMIC DNA]</scope>
    <source>
        <strain evidence="16 17">DSM 25350</strain>
    </source>
</reference>
<keyword evidence="3 10" id="KW-0547">Nucleotide-binding</keyword>
<dbReference type="SMART" id="SM00490">
    <property type="entry name" value="HELICc"/>
    <property type="match status" value="1"/>
</dbReference>
<dbReference type="CDD" id="cd12499">
    <property type="entry name" value="RRM_EcCsdA_like"/>
    <property type="match status" value="1"/>
</dbReference>
<keyword evidence="17" id="KW-1185">Reference proteome</keyword>
<dbReference type="GO" id="GO:0016887">
    <property type="term" value="F:ATP hydrolysis activity"/>
    <property type="evidence" value="ECO:0007669"/>
    <property type="project" value="RHEA"/>
</dbReference>
<dbReference type="GO" id="GO:0005829">
    <property type="term" value="C:cytosol"/>
    <property type="evidence" value="ECO:0007669"/>
    <property type="project" value="TreeGrafter"/>
</dbReference>
<dbReference type="HAMAP" id="MF_00964">
    <property type="entry name" value="DEAD_helicase_DeaD"/>
    <property type="match status" value="1"/>
</dbReference>
<evidence type="ECO:0000256" key="3">
    <source>
        <dbReference type="ARBA" id="ARBA00022741"/>
    </source>
</evidence>
<evidence type="ECO:0000256" key="11">
    <source>
        <dbReference type="PROSITE-ProRule" id="PRU00552"/>
    </source>
</evidence>
<dbReference type="GO" id="GO:0005524">
    <property type="term" value="F:ATP binding"/>
    <property type="evidence" value="ECO:0007669"/>
    <property type="project" value="UniProtKB-UniRule"/>
</dbReference>
<dbReference type="FunFam" id="3.40.50.300:FF:000108">
    <property type="entry name" value="ATP-dependent RNA helicase RhlE"/>
    <property type="match status" value="1"/>
</dbReference>
<dbReference type="GO" id="GO:0000027">
    <property type="term" value="P:ribosomal large subunit assembly"/>
    <property type="evidence" value="ECO:0007669"/>
    <property type="project" value="UniProtKB-UniRule"/>
</dbReference>
<accession>A0A316G377</accession>
<comment type="subcellular location">
    <subcellularLocation>
        <location evidence="1 10">Cytoplasm</location>
    </subcellularLocation>
</comment>
<keyword evidence="5 10" id="KW-0347">Helicase</keyword>
<dbReference type="Pfam" id="PF03880">
    <property type="entry name" value="DbpA"/>
    <property type="match status" value="1"/>
</dbReference>
<dbReference type="InterPro" id="IPR014001">
    <property type="entry name" value="Helicase_ATP-bd"/>
</dbReference>
<keyword evidence="4 10" id="KW-0378">Hydrolase</keyword>
<dbReference type="PROSITE" id="PS51195">
    <property type="entry name" value="Q_MOTIF"/>
    <property type="match status" value="1"/>
</dbReference>
<organism evidence="16 17">
    <name type="scientific">Pleionea mediterranea</name>
    <dbReference type="NCBI Taxonomy" id="523701"/>
    <lineage>
        <taxon>Bacteria</taxon>
        <taxon>Pseudomonadati</taxon>
        <taxon>Pseudomonadota</taxon>
        <taxon>Gammaproteobacteria</taxon>
        <taxon>Oceanospirillales</taxon>
        <taxon>Pleioneaceae</taxon>
        <taxon>Pleionea</taxon>
    </lineage>
</organism>
<feature type="domain" description="DEAD-box RNA helicase Q" evidence="15">
    <location>
        <begin position="7"/>
        <end position="35"/>
    </location>
</feature>
<evidence type="ECO:0000256" key="6">
    <source>
        <dbReference type="ARBA" id="ARBA00022840"/>
    </source>
</evidence>
<dbReference type="InterPro" id="IPR050547">
    <property type="entry name" value="DEAD_box_RNA_helicases"/>
</dbReference>
<feature type="short sequence motif" description="Q motif" evidence="11">
    <location>
        <begin position="7"/>
        <end position="35"/>
    </location>
</feature>
<dbReference type="GO" id="GO:0033592">
    <property type="term" value="F:RNA strand annealing activity"/>
    <property type="evidence" value="ECO:0007669"/>
    <property type="project" value="TreeGrafter"/>
</dbReference>
<evidence type="ECO:0000259" key="13">
    <source>
        <dbReference type="PROSITE" id="PS51192"/>
    </source>
</evidence>
<dbReference type="SUPFAM" id="SSF52540">
    <property type="entry name" value="P-loop containing nucleoside triphosphate hydrolases"/>
    <property type="match status" value="1"/>
</dbReference>
<dbReference type="CDD" id="cd00268">
    <property type="entry name" value="DEADc"/>
    <property type="match status" value="1"/>
</dbReference>
<feature type="domain" description="Helicase C-terminal" evidence="14">
    <location>
        <begin position="233"/>
        <end position="380"/>
    </location>
</feature>
<dbReference type="AlphaFoldDB" id="A0A316G377"/>
<proteinExistence type="inferred from homology"/>
<keyword evidence="7 10" id="KW-0694">RNA-binding</keyword>
<feature type="region of interest" description="Disordered" evidence="12">
    <location>
        <begin position="445"/>
        <end position="471"/>
    </location>
</feature>
<dbReference type="InterPro" id="IPR027417">
    <property type="entry name" value="P-loop_NTPase"/>
</dbReference>
<feature type="domain" description="Helicase ATP-binding" evidence="13">
    <location>
        <begin position="38"/>
        <end position="209"/>
    </location>
</feature>
<evidence type="ECO:0000256" key="5">
    <source>
        <dbReference type="ARBA" id="ARBA00022806"/>
    </source>
</evidence>
<protein>
    <recommendedName>
        <fullName evidence="10">ATP-dependent RNA helicase DeaD</fullName>
        <ecNumber evidence="10">3.6.4.13</ecNumber>
    </recommendedName>
    <alternativeName>
        <fullName evidence="10">Cold-shock DEAD box protein A</fullName>
    </alternativeName>
</protein>
<evidence type="ECO:0000313" key="16">
    <source>
        <dbReference type="EMBL" id="PWK54250.1"/>
    </source>
</evidence>
<dbReference type="CDD" id="cd18787">
    <property type="entry name" value="SF2_C_DEAD"/>
    <property type="match status" value="1"/>
</dbReference>
<comment type="caution">
    <text evidence="16">The sequence shown here is derived from an EMBL/GenBank/DDBJ whole genome shotgun (WGS) entry which is preliminary data.</text>
</comment>
<evidence type="ECO:0000256" key="2">
    <source>
        <dbReference type="ARBA" id="ARBA00022490"/>
    </source>
</evidence>
<dbReference type="RefSeq" id="WP_109761377.1">
    <property type="nucleotide sequence ID" value="NZ_QGGU01000001.1"/>
</dbReference>
<dbReference type="InterPro" id="IPR005580">
    <property type="entry name" value="DbpA/CsdA_RNA-bd_dom"/>
</dbReference>
<evidence type="ECO:0000256" key="8">
    <source>
        <dbReference type="ARBA" id="ARBA00023016"/>
    </source>
</evidence>
<evidence type="ECO:0000259" key="15">
    <source>
        <dbReference type="PROSITE" id="PS51195"/>
    </source>
</evidence>
<dbReference type="InterPro" id="IPR034415">
    <property type="entry name" value="CsdA_RRM"/>
</dbReference>
<dbReference type="PROSITE" id="PS00039">
    <property type="entry name" value="DEAD_ATP_HELICASE"/>
    <property type="match status" value="1"/>
</dbReference>
<dbReference type="Pfam" id="PF25399">
    <property type="entry name" value="DeaD_dimer"/>
    <property type="match status" value="1"/>
</dbReference>
<dbReference type="GO" id="GO:0006401">
    <property type="term" value="P:RNA catabolic process"/>
    <property type="evidence" value="ECO:0007669"/>
    <property type="project" value="UniProtKB-UniRule"/>
</dbReference>
<evidence type="ECO:0000256" key="9">
    <source>
        <dbReference type="ARBA" id="ARBA00047984"/>
    </source>
</evidence>
<dbReference type="Pfam" id="PF00270">
    <property type="entry name" value="DEAD"/>
    <property type="match status" value="1"/>
</dbReference>
<comment type="catalytic activity">
    <reaction evidence="9 10">
        <text>ATP + H2O = ADP + phosphate + H(+)</text>
        <dbReference type="Rhea" id="RHEA:13065"/>
        <dbReference type="ChEBI" id="CHEBI:15377"/>
        <dbReference type="ChEBI" id="CHEBI:15378"/>
        <dbReference type="ChEBI" id="CHEBI:30616"/>
        <dbReference type="ChEBI" id="CHEBI:43474"/>
        <dbReference type="ChEBI" id="CHEBI:456216"/>
        <dbReference type="EC" id="3.6.4.13"/>
    </reaction>
</comment>
<evidence type="ECO:0000256" key="4">
    <source>
        <dbReference type="ARBA" id="ARBA00022801"/>
    </source>
</evidence>
<dbReference type="InterPro" id="IPR012677">
    <property type="entry name" value="Nucleotide-bd_a/b_plait_sf"/>
</dbReference>
<gene>
    <name evidence="10" type="primary">deaD</name>
    <name evidence="10" type="synonym">csdA</name>
    <name evidence="16" type="ORF">C8D97_10198</name>
</gene>
<dbReference type="PROSITE" id="PS51192">
    <property type="entry name" value="HELICASE_ATP_BIND_1"/>
    <property type="match status" value="1"/>
</dbReference>
<dbReference type="Gene3D" id="3.30.70.330">
    <property type="match status" value="1"/>
</dbReference>
<feature type="compositionally biased region" description="Basic and acidic residues" evidence="12">
    <location>
        <begin position="446"/>
        <end position="471"/>
    </location>
</feature>
<dbReference type="InterPro" id="IPR014014">
    <property type="entry name" value="RNA_helicase_DEAD_Q_motif"/>
</dbReference>
<dbReference type="EMBL" id="QGGU01000001">
    <property type="protein sequence ID" value="PWK54250.1"/>
    <property type="molecule type" value="Genomic_DNA"/>
</dbReference>
<dbReference type="SMART" id="SM00487">
    <property type="entry name" value="DEXDc"/>
    <property type="match status" value="1"/>
</dbReference>
<dbReference type="GO" id="GO:0070417">
    <property type="term" value="P:cellular response to cold"/>
    <property type="evidence" value="ECO:0007669"/>
    <property type="project" value="InterPro"/>
</dbReference>
<keyword evidence="2 10" id="KW-0963">Cytoplasm</keyword>
<dbReference type="InterPro" id="IPR044742">
    <property type="entry name" value="DEAD/DEAH_RhlB"/>
</dbReference>
<dbReference type="GO" id="GO:0003724">
    <property type="term" value="F:RNA helicase activity"/>
    <property type="evidence" value="ECO:0007669"/>
    <property type="project" value="UniProtKB-UniRule"/>
</dbReference>
<dbReference type="EC" id="3.6.4.13" evidence="10"/>
<evidence type="ECO:0000256" key="1">
    <source>
        <dbReference type="ARBA" id="ARBA00004496"/>
    </source>
</evidence>
<evidence type="ECO:0000256" key="7">
    <source>
        <dbReference type="ARBA" id="ARBA00022884"/>
    </source>
</evidence>
<dbReference type="PANTHER" id="PTHR47963:SF8">
    <property type="entry name" value="ATP-DEPENDENT RNA HELICASE DEAD"/>
    <property type="match status" value="1"/>
</dbReference>
<comment type="function">
    <text evidence="10">DEAD-box RNA helicase involved in various cellular processes at low temperature, including ribosome biogenesis, mRNA degradation and translation initiation.</text>
</comment>
<dbReference type="InterPro" id="IPR028618">
    <property type="entry name" value="DEAD_helicase_DeaD"/>
</dbReference>
<feature type="region of interest" description="Disordered" evidence="12">
    <location>
        <begin position="557"/>
        <end position="595"/>
    </location>
</feature>
<dbReference type="FunFam" id="3.30.70.330:FF:000068">
    <property type="entry name" value="ATP-dependent RNA helicase DeaD"/>
    <property type="match status" value="1"/>
</dbReference>
<sequence>MSQDQSVSFDQLSLPETIVSAIKSIGYEKPSPIQATCIPLLLQGGDLIGQAQTGTGKTAAFALPSLARIDLEVKKPQICVICPTRELAIQVAEAFNEYAKHLKGFRVLPIYGGQPYPPQLRQLERGVHVVVGTPGRIMDHMRRGSLKWDDLKTLVLDEADEMLRMGFIDDVEWILEHTPEKRQIALFSATMPKPIKKVAQTFLTDPEHIQIESKTKTASTIEQMFITVTQNYKLEALTRVLESENTDATIIFMRTKSSCDELTKRLTARGFSAEAIHGDMQQKQREQMVQQLKDSKIDIIIATDVAARGLDVERISHVINYDIPHDSESYVHRIGRTGRAGRSGKAILFITPRERHLLRMIERNNSTKIERMSLPSVEVINDERSRRFLEDVQQQIMSGEHSDYISIIEKIQSEHNQSGVEIAAALASIMFKDKPLLLESLPEIPDFEKGGQDRGDKPRSKAPVRTEAEPLKGKPDVKLDRYVIHVGRDHGVTPKNIVGAIANEADMSSQYIGNIKLFNDVTTVDLPEKMPTEVLSVLKKVRVCGQALNIELATDYVKSTGGSSKPRGKKNFKRKGGDNRGKSSAKKRRPSADKS</sequence>
<dbReference type="OrthoDB" id="9808889at2"/>
<dbReference type="InterPro" id="IPR001650">
    <property type="entry name" value="Helicase_C-like"/>
</dbReference>
<dbReference type="Proteomes" id="UP000245790">
    <property type="component" value="Unassembled WGS sequence"/>
</dbReference>
<evidence type="ECO:0000256" key="12">
    <source>
        <dbReference type="SAM" id="MobiDB-lite"/>
    </source>
</evidence>
<evidence type="ECO:0000259" key="14">
    <source>
        <dbReference type="PROSITE" id="PS51194"/>
    </source>
</evidence>
<dbReference type="PROSITE" id="PS51194">
    <property type="entry name" value="HELICASE_CTER"/>
    <property type="match status" value="1"/>
</dbReference>
<dbReference type="Pfam" id="PF00271">
    <property type="entry name" value="Helicase_C"/>
    <property type="match status" value="1"/>
</dbReference>
<comment type="similarity">
    <text evidence="10">Belongs to the DEAD box helicase family. DeaD/CsdA subfamily.</text>
</comment>
<keyword evidence="8 10" id="KW-0346">Stress response</keyword>
<evidence type="ECO:0000256" key="10">
    <source>
        <dbReference type="HAMAP-Rule" id="MF_00964"/>
    </source>
</evidence>
<dbReference type="InterPro" id="IPR000629">
    <property type="entry name" value="RNA-helicase_DEAD-box_CS"/>
</dbReference>
<evidence type="ECO:0000313" key="17">
    <source>
        <dbReference type="Proteomes" id="UP000245790"/>
    </source>
</evidence>
<dbReference type="InterPro" id="IPR011545">
    <property type="entry name" value="DEAD/DEAH_box_helicase_dom"/>
</dbReference>
<dbReference type="InterPro" id="IPR057325">
    <property type="entry name" value="DeaD_dimer"/>
</dbReference>
<dbReference type="PANTHER" id="PTHR47963">
    <property type="entry name" value="DEAD-BOX ATP-DEPENDENT RNA HELICASE 47, MITOCHONDRIAL"/>
    <property type="match status" value="1"/>
</dbReference>